<evidence type="ECO:0000256" key="2">
    <source>
        <dbReference type="SAM" id="MobiDB-lite"/>
    </source>
</evidence>
<dbReference type="InterPro" id="IPR036388">
    <property type="entry name" value="WH-like_DNA-bd_sf"/>
</dbReference>
<feature type="region of interest" description="Disordered" evidence="2">
    <location>
        <begin position="157"/>
        <end position="184"/>
    </location>
</feature>
<reference evidence="4 5" key="1">
    <citation type="submission" date="2018-06" db="EMBL/GenBank/DDBJ databases">
        <title>Natronomonas sp. F16-60 a new haloarchaeon isolated from a solar saltern of Isla Cristina, Huelva, Spain.</title>
        <authorList>
            <person name="Duran-Viseras A."/>
            <person name="Sanchez-Porro C."/>
            <person name="Ventosa A."/>
        </authorList>
    </citation>
    <scope>NUCLEOTIDE SEQUENCE [LARGE SCALE GENOMIC DNA]</scope>
    <source>
        <strain evidence="4 5">F16-60</strain>
    </source>
</reference>
<keyword evidence="4" id="KW-0808">Transferase</keyword>
<feature type="region of interest" description="Disordered" evidence="2">
    <location>
        <begin position="1"/>
        <end position="41"/>
    </location>
</feature>
<dbReference type="InterPro" id="IPR036217">
    <property type="entry name" value="MethylDNA_cys_MeTrfase_DNAb"/>
</dbReference>
<keyword evidence="4" id="KW-0489">Methyltransferase</keyword>
<comment type="caution">
    <text evidence="4">The sequence shown here is derived from an EMBL/GenBank/DDBJ whole genome shotgun (WGS) entry which is preliminary data.</text>
</comment>
<feature type="compositionally biased region" description="Basic and acidic residues" evidence="2">
    <location>
        <begin position="174"/>
        <end position="184"/>
    </location>
</feature>
<dbReference type="RefSeq" id="WP_144262760.1">
    <property type="nucleotide sequence ID" value="NZ_QMDX01000010.1"/>
</dbReference>
<dbReference type="InterPro" id="IPR014048">
    <property type="entry name" value="MethylDNA_cys_MeTrfase_DNA-bd"/>
</dbReference>
<dbReference type="OrthoDB" id="372118at2157"/>
<accession>A0A554MX98</accession>
<dbReference type="InParanoid" id="A0A554MX98"/>
<dbReference type="Gene3D" id="1.10.10.10">
    <property type="entry name" value="Winged helix-like DNA-binding domain superfamily/Winged helix DNA-binding domain"/>
    <property type="match status" value="1"/>
</dbReference>
<sequence length="184" mass="19773">MTDPDDDTTAKAEAPAEDGEEGGPGTATGIGDNDQETGIYARESPYLDRYVQLGVAGEKLINVSFPEEPNGDAEPDHPLLDRIFAYLEGETDEFTGVDIALTVPTEQRAVLEALRNAPYGEDVSVGRLARMAGLDDDDGSDIQTVRMALDTNPVPVVVPDHRVRDGPSSAPPRVEQRLRSLEGL</sequence>
<dbReference type="GO" id="GO:0006281">
    <property type="term" value="P:DNA repair"/>
    <property type="evidence" value="ECO:0007669"/>
    <property type="project" value="InterPro"/>
</dbReference>
<dbReference type="SUPFAM" id="SSF46767">
    <property type="entry name" value="Methylated DNA-protein cysteine methyltransferase, C-terminal domain"/>
    <property type="match status" value="1"/>
</dbReference>
<name>A0A554MX98_9EURY</name>
<dbReference type="GO" id="GO:0032259">
    <property type="term" value="P:methylation"/>
    <property type="evidence" value="ECO:0007669"/>
    <property type="project" value="UniProtKB-KW"/>
</dbReference>
<dbReference type="Proteomes" id="UP000319894">
    <property type="component" value="Unassembled WGS sequence"/>
</dbReference>
<keyword evidence="1" id="KW-0227">DNA damage</keyword>
<proteinExistence type="predicted"/>
<dbReference type="AlphaFoldDB" id="A0A554MX98"/>
<evidence type="ECO:0000313" key="5">
    <source>
        <dbReference type="Proteomes" id="UP000319894"/>
    </source>
</evidence>
<evidence type="ECO:0000259" key="3">
    <source>
        <dbReference type="Pfam" id="PF01035"/>
    </source>
</evidence>
<keyword evidence="5" id="KW-1185">Reference proteome</keyword>
<organism evidence="4 5">
    <name type="scientific">Haloglomus irregulare</name>
    <dbReference type="NCBI Taxonomy" id="2234134"/>
    <lineage>
        <taxon>Archaea</taxon>
        <taxon>Methanobacteriati</taxon>
        <taxon>Methanobacteriota</taxon>
        <taxon>Stenosarchaea group</taxon>
        <taxon>Halobacteria</taxon>
        <taxon>Halobacteriales</taxon>
        <taxon>Natronomonadaceae</taxon>
        <taxon>Haloglomus</taxon>
    </lineage>
</organism>
<gene>
    <name evidence="4" type="ORF">DP107_13915</name>
</gene>
<protein>
    <submittedName>
        <fullName evidence="4">Methylated-DNA--[protein]-cysteine S-methyltransferase</fullName>
    </submittedName>
</protein>
<dbReference type="Pfam" id="PF01035">
    <property type="entry name" value="DNA_binding_1"/>
    <property type="match status" value="1"/>
</dbReference>
<feature type="domain" description="Methylated-DNA-[protein]-cysteine S-methyltransferase DNA binding" evidence="3">
    <location>
        <begin position="107"/>
        <end position="163"/>
    </location>
</feature>
<dbReference type="EMBL" id="QMDX01000010">
    <property type="protein sequence ID" value="TSD09755.1"/>
    <property type="molecule type" value="Genomic_DNA"/>
</dbReference>
<dbReference type="GO" id="GO:0008168">
    <property type="term" value="F:methyltransferase activity"/>
    <property type="evidence" value="ECO:0007669"/>
    <property type="project" value="UniProtKB-KW"/>
</dbReference>
<evidence type="ECO:0000256" key="1">
    <source>
        <dbReference type="ARBA" id="ARBA00022763"/>
    </source>
</evidence>
<evidence type="ECO:0000313" key="4">
    <source>
        <dbReference type="EMBL" id="TSD09755.1"/>
    </source>
</evidence>